<dbReference type="InterPro" id="IPR018769">
    <property type="entry name" value="VgrG2_DUF2345"/>
</dbReference>
<dbReference type="Pfam" id="PF05954">
    <property type="entry name" value="Phage_GPD"/>
    <property type="match status" value="1"/>
</dbReference>
<evidence type="ECO:0000313" key="6">
    <source>
        <dbReference type="EMBL" id="TXG01955.1"/>
    </source>
</evidence>
<dbReference type="Proteomes" id="UP000321413">
    <property type="component" value="Unassembled WGS sequence"/>
</dbReference>
<dbReference type="InterPro" id="IPR028244">
    <property type="entry name" value="T6SS_Rhs_Vgr_dom"/>
</dbReference>
<dbReference type="Gene3D" id="4.10.220.110">
    <property type="match status" value="1"/>
</dbReference>
<organism evidence="6 7">
    <name type="scientific">Massilia arenae</name>
    <dbReference type="NCBI Taxonomy" id="2603288"/>
    <lineage>
        <taxon>Bacteria</taxon>
        <taxon>Pseudomonadati</taxon>
        <taxon>Pseudomonadota</taxon>
        <taxon>Betaproteobacteria</taxon>
        <taxon>Burkholderiales</taxon>
        <taxon>Oxalobacteraceae</taxon>
        <taxon>Telluria group</taxon>
        <taxon>Massilia</taxon>
    </lineage>
</organism>
<dbReference type="InterPro" id="IPR017847">
    <property type="entry name" value="T6SS_RhsGE_Vgr_subset"/>
</dbReference>
<evidence type="ECO:0000259" key="4">
    <source>
        <dbReference type="Pfam" id="PF10106"/>
    </source>
</evidence>
<dbReference type="Gene3D" id="3.55.50.10">
    <property type="entry name" value="Baseplate protein-like domains"/>
    <property type="match status" value="1"/>
</dbReference>
<gene>
    <name evidence="6" type="ORF">FVD38_01885</name>
</gene>
<dbReference type="AlphaFoldDB" id="A0A5C7G7N8"/>
<accession>A0A5C7G7N8</accession>
<dbReference type="SUPFAM" id="SSF69279">
    <property type="entry name" value="Phage tail proteins"/>
    <property type="match status" value="2"/>
</dbReference>
<evidence type="ECO:0000256" key="1">
    <source>
        <dbReference type="ARBA" id="ARBA00005558"/>
    </source>
</evidence>
<dbReference type="InterPro" id="IPR006531">
    <property type="entry name" value="Gp5/Vgr_OB"/>
</dbReference>
<name>A0A5C7G7N8_9BURK</name>
<dbReference type="Pfam" id="PF13296">
    <property type="entry name" value="T6SS_Vgr"/>
    <property type="match status" value="1"/>
</dbReference>
<comment type="caution">
    <text evidence="6">The sequence shown here is derived from an EMBL/GenBank/DDBJ whole genome shotgun (WGS) entry which is preliminary data.</text>
</comment>
<dbReference type="Gene3D" id="2.30.110.50">
    <property type="match status" value="1"/>
</dbReference>
<evidence type="ECO:0000259" key="3">
    <source>
        <dbReference type="Pfam" id="PF04717"/>
    </source>
</evidence>
<proteinExistence type="inferred from homology"/>
<dbReference type="Pfam" id="PF10106">
    <property type="entry name" value="DUF2345"/>
    <property type="match status" value="1"/>
</dbReference>
<feature type="domain" description="Putative type VI secretion system Rhs element associated Vgr" evidence="5">
    <location>
        <begin position="595"/>
        <end position="699"/>
    </location>
</feature>
<dbReference type="NCBIfam" id="TIGR03361">
    <property type="entry name" value="VI_Rhs_Vgr"/>
    <property type="match status" value="1"/>
</dbReference>
<comment type="similarity">
    <text evidence="1">Belongs to the VgrG protein family.</text>
</comment>
<sequence>MLAKATSLFQHFTQSRRLLRLHTPLGSDALLAECVRGEEALGENYVFTISALSEDAGLSLRRLLGQPALLELETTSSGPRHFHGHLTSVDINGANGGMARYTLVLQPWCAFLEHGRDSRIFQDKNVFDILDAVFRAWQGRETLTPAWRFDIADRSMYPVRSLSTQYQESDWAFAQRLMSEEGLFYYFEHQGDAGSRGLGIHQLVIADHNGAFKTNTQAEVRFTRPGAVMREDSMDRWRHEARLLATGVAMQSWDYRSGGKRLVSSEGMQAGPIGMVSSDAPGQYAYPSRDRGQRIADNQMEALETRSECFVGAGTVRTMAPGTVFALTGHACHDRETGRDARRFIVTRVRHLMHNNLTAQMQAGIVQAVGNSHLAETIAAEQKGSLHAVGQHVGKRPVYRNRIDAIRAQVAYRSSRSDGQGLLLHPRPTIQGQQTAIVVGPRGSVIHTDRDHRVKIQFHWQRGRAGQPSHSRLEHPAPDGHVGAPGDDTAGTWVRVLAGLATVAGPNWGGHAVPRVGQEVLVDFLDGDIDRPVIVGALYNGRGTVDAQHNQAMHGPGASTGNAPAWFAGEEGVHGHPAVLSGFKSQAMGASQEGQGAYSQLVFDDSTSQARLSLQRHAAGHRDSDELSLGHLRHQTDNQRLQTVGLGCELKTGNAAALRAGGGMLLSTDGSRMAQMDSSAALAQLGESESLQRALASTAQQHLAVLKVAGEDAQAGQNDLPAIAQLAHTVEVLNGLAGDESGRGQATAYREPHLQLSSPKGIVAATPANAVFSAGFTSNISAGQDINFAAQGAWHHVTASGISLFTYGKASNGSKPNQETGIKLHAASGKVSSQSQSDATRITADKTITVASVSKTVSASAKTHLLMTAQGAMLKLEGGNIMLHAPGKVEFKAGKKVLGGPVSVPSKEIAEKISELNIKRDLAIEYVDADGNVLTDEPINLHFSSQPAKSVNLDSGGRTVIKNAPLGPFRADQPRRKREIK</sequence>
<evidence type="ECO:0000256" key="2">
    <source>
        <dbReference type="SAM" id="MobiDB-lite"/>
    </source>
</evidence>
<protein>
    <submittedName>
        <fullName evidence="6">Type VI secretion system tip protein VgrG</fullName>
    </submittedName>
</protein>
<dbReference type="Gene3D" id="2.40.50.230">
    <property type="entry name" value="Gp5 N-terminal domain"/>
    <property type="match status" value="1"/>
</dbReference>
<feature type="domain" description="DUF2345" evidence="4">
    <location>
        <begin position="743"/>
        <end position="901"/>
    </location>
</feature>
<feature type="domain" description="Gp5/Type VI secretion system Vgr protein OB-fold" evidence="3">
    <location>
        <begin position="486"/>
        <end position="539"/>
    </location>
</feature>
<dbReference type="NCBIfam" id="TIGR01646">
    <property type="entry name" value="vgr_GE"/>
    <property type="match status" value="1"/>
</dbReference>
<dbReference type="EMBL" id="VPFD01000002">
    <property type="protein sequence ID" value="TXG01955.1"/>
    <property type="molecule type" value="Genomic_DNA"/>
</dbReference>
<dbReference type="SUPFAM" id="SSF69255">
    <property type="entry name" value="gp5 N-terminal domain-like"/>
    <property type="match status" value="1"/>
</dbReference>
<evidence type="ECO:0000313" key="7">
    <source>
        <dbReference type="Proteomes" id="UP000321413"/>
    </source>
</evidence>
<dbReference type="RefSeq" id="WP_147933282.1">
    <property type="nucleotide sequence ID" value="NZ_VPFD01000002.1"/>
</dbReference>
<keyword evidence="7" id="KW-1185">Reference proteome</keyword>
<reference evidence="6 7" key="1">
    <citation type="submission" date="2019-08" db="EMBL/GenBank/DDBJ databases">
        <title>Massilia golmudensis sp. nov., isolated from sand in the Qinghai-Tibetan Plateau.</title>
        <authorList>
            <person name="Zhang B."/>
        </authorList>
    </citation>
    <scope>NUCLEOTIDE SEQUENCE [LARGE SCALE GENOMIC DNA]</scope>
    <source>
        <strain evidence="6 7">GEM5</strain>
    </source>
</reference>
<dbReference type="InterPro" id="IPR006533">
    <property type="entry name" value="T6SS_Vgr_RhsGE"/>
</dbReference>
<feature type="region of interest" description="Disordered" evidence="2">
    <location>
        <begin position="950"/>
        <end position="981"/>
    </location>
</feature>
<evidence type="ECO:0000259" key="5">
    <source>
        <dbReference type="Pfam" id="PF13296"/>
    </source>
</evidence>
<dbReference type="InterPro" id="IPR037026">
    <property type="entry name" value="Vgr_OB-fold_dom_sf"/>
</dbReference>
<dbReference type="Pfam" id="PF04717">
    <property type="entry name" value="Phage_base_V"/>
    <property type="match status" value="1"/>
</dbReference>